<dbReference type="GO" id="GO:0006355">
    <property type="term" value="P:regulation of DNA-templated transcription"/>
    <property type="evidence" value="ECO:0007669"/>
    <property type="project" value="InterPro"/>
</dbReference>
<accession>A0A329QBB2</accession>
<dbReference type="AlphaFoldDB" id="A0A329QBB2"/>
<dbReference type="InterPro" id="IPR019239">
    <property type="entry name" value="VapB_antitoxin"/>
</dbReference>
<comment type="caution">
    <text evidence="1">The sequence shown here is derived from an EMBL/GenBank/DDBJ whole genome shotgun (WGS) entry which is preliminary data.</text>
</comment>
<keyword evidence="2" id="KW-1185">Reference proteome</keyword>
<reference evidence="1 2" key="1">
    <citation type="submission" date="2018-06" db="EMBL/GenBank/DDBJ databases">
        <title>Phytoactinopolyspora halophila sp. nov., a novel halophilic actinomycete isolated from a saline soil in China.</title>
        <authorList>
            <person name="Tang S.-K."/>
        </authorList>
    </citation>
    <scope>NUCLEOTIDE SEQUENCE [LARGE SCALE GENOMIC DNA]</scope>
    <source>
        <strain evidence="1 2">YIM 96934</strain>
    </source>
</reference>
<dbReference type="InterPro" id="IPR013321">
    <property type="entry name" value="Arc_rbn_hlx_hlx"/>
</dbReference>
<dbReference type="EMBL" id="QMIG01000035">
    <property type="protein sequence ID" value="RAW09700.1"/>
    <property type="molecule type" value="Genomic_DNA"/>
</dbReference>
<proteinExistence type="predicted"/>
<evidence type="ECO:0008006" key="3">
    <source>
        <dbReference type="Google" id="ProtNLM"/>
    </source>
</evidence>
<gene>
    <name evidence="1" type="ORF">DPM12_20285</name>
</gene>
<dbReference type="Gene3D" id="1.10.1220.10">
    <property type="entry name" value="Met repressor-like"/>
    <property type="match status" value="1"/>
</dbReference>
<organism evidence="1 2">
    <name type="scientific">Phytoactinopolyspora halophila</name>
    <dbReference type="NCBI Taxonomy" id="1981511"/>
    <lineage>
        <taxon>Bacteria</taxon>
        <taxon>Bacillati</taxon>
        <taxon>Actinomycetota</taxon>
        <taxon>Actinomycetes</taxon>
        <taxon>Jiangellales</taxon>
        <taxon>Jiangellaceae</taxon>
        <taxon>Phytoactinopolyspora</taxon>
    </lineage>
</organism>
<protein>
    <recommendedName>
        <fullName evidence="3">Type II toxin-antitoxin system VapB family antitoxin</fullName>
    </recommendedName>
</protein>
<evidence type="ECO:0000313" key="2">
    <source>
        <dbReference type="Proteomes" id="UP000250462"/>
    </source>
</evidence>
<dbReference type="RefSeq" id="WP_112260181.1">
    <property type="nucleotide sequence ID" value="NZ_QMIG01000035.1"/>
</dbReference>
<dbReference type="Pfam" id="PF09957">
    <property type="entry name" value="VapB_antitoxin"/>
    <property type="match status" value="1"/>
</dbReference>
<dbReference type="OrthoDB" id="4563074at2"/>
<name>A0A329QBB2_9ACTN</name>
<dbReference type="Proteomes" id="UP000250462">
    <property type="component" value="Unassembled WGS sequence"/>
</dbReference>
<evidence type="ECO:0000313" key="1">
    <source>
        <dbReference type="EMBL" id="RAW09700.1"/>
    </source>
</evidence>
<sequence length="71" mass="7912">MSKRLVDIDDETLRQAQQVLGTVTIKETVNAALMGTIQSSSRQAVSRESLRRFSEAARDLKDSSVMAQAWE</sequence>